<organism evidence="2 3">
    <name type="scientific">Paragonimus heterotremus</name>
    <dbReference type="NCBI Taxonomy" id="100268"/>
    <lineage>
        <taxon>Eukaryota</taxon>
        <taxon>Metazoa</taxon>
        <taxon>Spiralia</taxon>
        <taxon>Lophotrochozoa</taxon>
        <taxon>Platyhelminthes</taxon>
        <taxon>Trematoda</taxon>
        <taxon>Digenea</taxon>
        <taxon>Plagiorchiida</taxon>
        <taxon>Troglotremata</taxon>
        <taxon>Troglotrematidae</taxon>
        <taxon>Paragonimus</taxon>
    </lineage>
</organism>
<dbReference type="EMBL" id="LUCH01009399">
    <property type="protein sequence ID" value="KAF5396036.1"/>
    <property type="molecule type" value="Genomic_DNA"/>
</dbReference>
<dbReference type="AlphaFoldDB" id="A0A8J4WDT0"/>
<keyword evidence="3" id="KW-1185">Reference proteome</keyword>
<comment type="catalytic activity">
    <reaction evidence="1">
        <text>alpha-D-glucosamine 6-phosphate + H2O = beta-D-fructose 6-phosphate + NH4(+)</text>
        <dbReference type="Rhea" id="RHEA:12172"/>
        <dbReference type="ChEBI" id="CHEBI:15377"/>
        <dbReference type="ChEBI" id="CHEBI:28938"/>
        <dbReference type="ChEBI" id="CHEBI:57634"/>
        <dbReference type="ChEBI" id="CHEBI:75989"/>
        <dbReference type="EC" id="3.5.99.6"/>
    </reaction>
</comment>
<comment type="caution">
    <text evidence="2">The sequence shown here is derived from an EMBL/GenBank/DDBJ whole genome shotgun (WGS) entry which is preliminary data.</text>
</comment>
<dbReference type="SUPFAM" id="SSF100950">
    <property type="entry name" value="NagB/RpiA/CoA transferase-like"/>
    <property type="match status" value="1"/>
</dbReference>
<name>A0A8J4WDT0_9TREM</name>
<dbReference type="Gene3D" id="3.40.50.1360">
    <property type="match status" value="1"/>
</dbReference>
<dbReference type="GO" id="GO:0004342">
    <property type="term" value="F:glucosamine-6-phosphate deaminase activity"/>
    <property type="evidence" value="ECO:0007669"/>
    <property type="project" value="UniProtKB-EC"/>
</dbReference>
<dbReference type="InterPro" id="IPR004547">
    <property type="entry name" value="Glucosamine6P_isomerase"/>
</dbReference>
<accession>A0A8J4WDT0</accession>
<evidence type="ECO:0000313" key="2">
    <source>
        <dbReference type="EMBL" id="KAF5396036.1"/>
    </source>
</evidence>
<dbReference type="PANTHER" id="PTHR11280">
    <property type="entry name" value="GLUCOSAMINE-6-PHOSPHATE ISOMERASE"/>
    <property type="match status" value="1"/>
</dbReference>
<dbReference type="GO" id="GO:0016853">
    <property type="term" value="F:isomerase activity"/>
    <property type="evidence" value="ECO:0007669"/>
    <property type="project" value="UniProtKB-KW"/>
</dbReference>
<dbReference type="PANTHER" id="PTHR11280:SF5">
    <property type="entry name" value="GLUCOSAMINE-6-PHOSPHATE ISOMERASE"/>
    <property type="match status" value="1"/>
</dbReference>
<reference evidence="2" key="1">
    <citation type="submission" date="2019-05" db="EMBL/GenBank/DDBJ databases">
        <title>Annotation for the trematode Paragonimus heterotremus.</title>
        <authorList>
            <person name="Choi Y.-J."/>
        </authorList>
    </citation>
    <scope>NUCLEOTIDE SEQUENCE</scope>
    <source>
        <strain evidence="2">LC</strain>
    </source>
</reference>
<dbReference type="OrthoDB" id="7663298at2759"/>
<dbReference type="GO" id="GO:0019262">
    <property type="term" value="P:N-acetylneuraminate catabolic process"/>
    <property type="evidence" value="ECO:0007669"/>
    <property type="project" value="TreeGrafter"/>
</dbReference>
<dbReference type="GO" id="GO:0006043">
    <property type="term" value="P:glucosamine catabolic process"/>
    <property type="evidence" value="ECO:0007669"/>
    <property type="project" value="TreeGrafter"/>
</dbReference>
<dbReference type="GO" id="GO:0042802">
    <property type="term" value="F:identical protein binding"/>
    <property type="evidence" value="ECO:0007669"/>
    <property type="project" value="TreeGrafter"/>
</dbReference>
<dbReference type="InterPro" id="IPR037171">
    <property type="entry name" value="NagB/RpiA_transferase-like"/>
</dbReference>
<protein>
    <submittedName>
        <fullName evidence="2">Glucosamine-6-phosphate isomerase</fullName>
    </submittedName>
</protein>
<dbReference type="GO" id="GO:0006046">
    <property type="term" value="P:N-acetylglucosamine catabolic process"/>
    <property type="evidence" value="ECO:0007669"/>
    <property type="project" value="TreeGrafter"/>
</dbReference>
<keyword evidence="2" id="KW-0413">Isomerase</keyword>
<dbReference type="Proteomes" id="UP000748531">
    <property type="component" value="Unassembled WGS sequence"/>
</dbReference>
<gene>
    <name evidence="2" type="ORF">PHET_11402</name>
</gene>
<evidence type="ECO:0000313" key="3">
    <source>
        <dbReference type="Proteomes" id="UP000748531"/>
    </source>
</evidence>
<proteinExistence type="predicted"/>
<evidence type="ECO:0000256" key="1">
    <source>
        <dbReference type="ARBA" id="ARBA00000644"/>
    </source>
</evidence>
<sequence length="99" mass="11814">MRLLILDNPDDVAEWVAKYVRKRILDFAPTKDRYFVLGLPTGSTPLSMYKRLVEYHKAGELSFRYVKTFNMDEYVGLPHDHPESYHYYMYHNFFKVGLS</sequence>
<dbReference type="GO" id="GO:0005737">
    <property type="term" value="C:cytoplasm"/>
    <property type="evidence" value="ECO:0007669"/>
    <property type="project" value="TreeGrafter"/>
</dbReference>